<keyword evidence="3 10" id="KW-1003">Cell membrane</keyword>
<dbReference type="GO" id="GO:0005886">
    <property type="term" value="C:plasma membrane"/>
    <property type="evidence" value="ECO:0007669"/>
    <property type="project" value="UniProtKB-SubCell"/>
</dbReference>
<feature type="transmembrane region" description="Helical" evidence="10">
    <location>
        <begin position="165"/>
        <end position="185"/>
    </location>
</feature>
<evidence type="ECO:0000256" key="7">
    <source>
        <dbReference type="ARBA" id="ARBA00023133"/>
    </source>
</evidence>
<keyword evidence="12" id="KW-1185">Reference proteome</keyword>
<feature type="transmembrane region" description="Helical" evidence="10">
    <location>
        <begin position="293"/>
        <end position="311"/>
    </location>
</feature>
<feature type="transmembrane region" description="Helical" evidence="10">
    <location>
        <begin position="113"/>
        <end position="132"/>
    </location>
</feature>
<evidence type="ECO:0000256" key="10">
    <source>
        <dbReference type="HAMAP-Rule" id="MF_00154"/>
    </source>
</evidence>
<dbReference type="FunFam" id="1.10.357.140:FF:000001">
    <property type="entry name" value="Protoheme IX farnesyltransferase"/>
    <property type="match status" value="1"/>
</dbReference>
<evidence type="ECO:0000313" key="12">
    <source>
        <dbReference type="Proteomes" id="UP000217083"/>
    </source>
</evidence>
<dbReference type="PROSITE" id="PS00943">
    <property type="entry name" value="UBIA"/>
    <property type="match status" value="1"/>
</dbReference>
<evidence type="ECO:0000256" key="2">
    <source>
        <dbReference type="ARBA" id="ARBA00004919"/>
    </source>
</evidence>
<comment type="function">
    <text evidence="10">Converts heme B (protoheme IX) to heme O by substitution of the vinyl group on carbon 2 of heme B porphyrin ring with a hydroxyethyl farnesyl side group.</text>
</comment>
<reference evidence="11 12" key="2">
    <citation type="submission" date="2017-09" db="EMBL/GenBank/DDBJ databases">
        <title>Bacillus patelloidae sp. nov., isolated from the intestinal tract of a marine limpet.</title>
        <authorList>
            <person name="Liu R."/>
            <person name="Dong C."/>
            <person name="Shao Z."/>
        </authorList>
    </citation>
    <scope>NUCLEOTIDE SEQUENCE [LARGE SCALE GENOMIC DNA]</scope>
    <source>
        <strain evidence="11 12">SA5d-4</strain>
    </source>
</reference>
<organism evidence="11 12">
    <name type="scientific">Lottiidibacillus patelloidae</name>
    <dbReference type="NCBI Taxonomy" id="2670334"/>
    <lineage>
        <taxon>Bacteria</taxon>
        <taxon>Bacillati</taxon>
        <taxon>Bacillota</taxon>
        <taxon>Bacilli</taxon>
        <taxon>Bacillales</taxon>
        <taxon>Bacillaceae</taxon>
        <taxon>Lottiidibacillus</taxon>
    </lineage>
</organism>
<dbReference type="InterPro" id="IPR030470">
    <property type="entry name" value="UbiA_prenylTrfase_CS"/>
</dbReference>
<dbReference type="CDD" id="cd13957">
    <property type="entry name" value="PT_UbiA_Cox10"/>
    <property type="match status" value="1"/>
</dbReference>
<evidence type="ECO:0000256" key="9">
    <source>
        <dbReference type="ARBA" id="ARBA00047690"/>
    </source>
</evidence>
<dbReference type="EMBL" id="NPIA01000001">
    <property type="protein sequence ID" value="OZM58453.1"/>
    <property type="molecule type" value="Genomic_DNA"/>
</dbReference>
<evidence type="ECO:0000256" key="5">
    <source>
        <dbReference type="ARBA" id="ARBA00022692"/>
    </source>
</evidence>
<dbReference type="UniPathway" id="UPA00834">
    <property type="reaction ID" value="UER00712"/>
</dbReference>
<evidence type="ECO:0000256" key="6">
    <source>
        <dbReference type="ARBA" id="ARBA00022989"/>
    </source>
</evidence>
<feature type="transmembrane region" description="Helical" evidence="10">
    <location>
        <begin position="71"/>
        <end position="92"/>
    </location>
</feature>
<feature type="transmembrane region" description="Helical" evidence="10">
    <location>
        <begin position="263"/>
        <end position="281"/>
    </location>
</feature>
<comment type="caution">
    <text evidence="11">The sequence shown here is derived from an EMBL/GenBank/DDBJ whole genome shotgun (WGS) entry which is preliminary data.</text>
</comment>
<comment type="catalytic activity">
    <reaction evidence="9 10">
        <text>heme b + (2E,6E)-farnesyl diphosphate + H2O = Fe(II)-heme o + diphosphate</text>
        <dbReference type="Rhea" id="RHEA:28070"/>
        <dbReference type="ChEBI" id="CHEBI:15377"/>
        <dbReference type="ChEBI" id="CHEBI:33019"/>
        <dbReference type="ChEBI" id="CHEBI:60344"/>
        <dbReference type="ChEBI" id="CHEBI:60530"/>
        <dbReference type="ChEBI" id="CHEBI:175763"/>
        <dbReference type="EC" id="2.5.1.141"/>
    </reaction>
</comment>
<reference evidence="12" key="1">
    <citation type="submission" date="2017-08" db="EMBL/GenBank/DDBJ databases">
        <authorList>
            <person name="Huang Z."/>
        </authorList>
    </citation>
    <scope>NUCLEOTIDE SEQUENCE [LARGE SCALE GENOMIC DNA]</scope>
    <source>
        <strain evidence="12">SA5d-4</strain>
    </source>
</reference>
<keyword evidence="5 10" id="KW-0812">Transmembrane</keyword>
<dbReference type="NCBIfam" id="TIGR01473">
    <property type="entry name" value="cyoE_ctaB"/>
    <property type="match status" value="1"/>
</dbReference>
<dbReference type="GO" id="GO:0008495">
    <property type="term" value="F:protoheme IX farnesyltransferase activity"/>
    <property type="evidence" value="ECO:0007669"/>
    <property type="project" value="UniProtKB-UniRule"/>
</dbReference>
<comment type="similarity">
    <text evidence="10">Belongs to the UbiA prenyltransferase family. Protoheme IX farnesyltransferase subfamily.</text>
</comment>
<evidence type="ECO:0000256" key="1">
    <source>
        <dbReference type="ARBA" id="ARBA00004651"/>
    </source>
</evidence>
<evidence type="ECO:0000256" key="4">
    <source>
        <dbReference type="ARBA" id="ARBA00022679"/>
    </source>
</evidence>
<dbReference type="PANTHER" id="PTHR43448:SF2">
    <property type="entry name" value="PROTOHEME IX FARNESYLTRANSFERASE, MITOCHONDRIAL"/>
    <property type="match status" value="1"/>
</dbReference>
<feature type="transmembrane region" description="Helical" evidence="10">
    <location>
        <begin position="191"/>
        <end position="212"/>
    </location>
</feature>
<dbReference type="Gene3D" id="1.10.357.140">
    <property type="entry name" value="UbiA prenyltransferase"/>
    <property type="match status" value="1"/>
</dbReference>
<accession>A0A263BXI7</accession>
<comment type="pathway">
    <text evidence="2 10">Porphyrin-containing compound metabolism; heme O biosynthesis; heme O from protoheme: step 1/1.</text>
</comment>
<dbReference type="GO" id="GO:0048034">
    <property type="term" value="P:heme O biosynthetic process"/>
    <property type="evidence" value="ECO:0007669"/>
    <property type="project" value="UniProtKB-UniRule"/>
</dbReference>
<dbReference type="Pfam" id="PF01040">
    <property type="entry name" value="UbiA"/>
    <property type="match status" value="1"/>
</dbReference>
<dbReference type="InterPro" id="IPR044878">
    <property type="entry name" value="UbiA_sf"/>
</dbReference>
<evidence type="ECO:0000256" key="3">
    <source>
        <dbReference type="ARBA" id="ARBA00022475"/>
    </source>
</evidence>
<dbReference type="HAMAP" id="MF_00154">
    <property type="entry name" value="CyoE_CtaB"/>
    <property type="match status" value="1"/>
</dbReference>
<dbReference type="Proteomes" id="UP000217083">
    <property type="component" value="Unassembled WGS sequence"/>
</dbReference>
<feature type="transmembrane region" description="Helical" evidence="10">
    <location>
        <begin position="38"/>
        <end position="59"/>
    </location>
</feature>
<protein>
    <recommendedName>
        <fullName evidence="10">Protoheme IX farnesyltransferase</fullName>
        <ecNumber evidence="10">2.5.1.141</ecNumber>
    </recommendedName>
    <alternativeName>
        <fullName evidence="10">Heme B farnesyltransferase</fullName>
    </alternativeName>
    <alternativeName>
        <fullName evidence="10">Heme O synthase</fullName>
    </alternativeName>
</protein>
<dbReference type="AlphaFoldDB" id="A0A263BXI7"/>
<evidence type="ECO:0000256" key="8">
    <source>
        <dbReference type="ARBA" id="ARBA00023136"/>
    </source>
</evidence>
<name>A0A263BXI7_9BACI</name>
<dbReference type="PANTHER" id="PTHR43448">
    <property type="entry name" value="PROTOHEME IX FARNESYLTRANSFERASE, MITOCHONDRIAL"/>
    <property type="match status" value="1"/>
</dbReference>
<dbReference type="RefSeq" id="WP_094921373.1">
    <property type="nucleotide sequence ID" value="NZ_NPIA01000001.1"/>
</dbReference>
<proteinExistence type="inferred from homology"/>
<keyword evidence="8 10" id="KW-0472">Membrane</keyword>
<sequence length="313" mass="34668">MSQSKTAYEIANKVMEPGPLSEANPTGTWKDFLTIAKLGIVFSNLITTFTGIWLAIYFTEGATLTGNIGNMILALLGSALVIAGGCSLNNYIDRDIDQHMERTNKRPTATGRIPIKQVLWVGLITSAIGTAMLAYTSILAAVFGLIGLFVYVIVYTLWLKRTHHINTIAGSISGAMPPLIGWAAIDSNLHPYAWGLFLIMFIWQPPHFLALAMKRCEEYRAAGIPMLPVVAGFALTKRQMVWWVAALIPVSLLLYKLGTVYTIAAIVLGFGWLILGLYGLFYMKDDLKWARMMFVFSLNYMTILFVLMVLVTI</sequence>
<feature type="transmembrane region" description="Helical" evidence="10">
    <location>
        <begin position="138"/>
        <end position="158"/>
    </location>
</feature>
<keyword evidence="4 10" id="KW-0808">Transferase</keyword>
<evidence type="ECO:0000313" key="11">
    <source>
        <dbReference type="EMBL" id="OZM58453.1"/>
    </source>
</evidence>
<comment type="miscellaneous">
    <text evidence="10">Carbon 2 of the heme B porphyrin ring is defined according to the Fischer nomenclature.</text>
</comment>
<dbReference type="InterPro" id="IPR006369">
    <property type="entry name" value="Protohaem_IX_farnesylTrfase"/>
</dbReference>
<comment type="subunit">
    <text evidence="10">Interacts with CtaA.</text>
</comment>
<keyword evidence="6 10" id="KW-1133">Transmembrane helix</keyword>
<comment type="subcellular location">
    <subcellularLocation>
        <location evidence="1 10">Cell membrane</location>
        <topology evidence="1 10">Multi-pass membrane protein</topology>
    </subcellularLocation>
</comment>
<dbReference type="InterPro" id="IPR000537">
    <property type="entry name" value="UbiA_prenyltransferase"/>
</dbReference>
<dbReference type="EC" id="2.5.1.141" evidence="10"/>
<keyword evidence="7 10" id="KW-0350">Heme biosynthesis</keyword>
<gene>
    <name evidence="10" type="primary">ctaB</name>
    <name evidence="11" type="ORF">CIB95_02475</name>
</gene>